<evidence type="ECO:0000259" key="9">
    <source>
        <dbReference type="Pfam" id="PF04542"/>
    </source>
</evidence>
<keyword evidence="5 7" id="KW-0238">DNA-binding</keyword>
<dbReference type="PANTHER" id="PTHR43133:SF65">
    <property type="entry name" value="ECF RNA POLYMERASE SIGMA FACTOR SIGG"/>
    <property type="match status" value="1"/>
</dbReference>
<dbReference type="GO" id="GO:0003677">
    <property type="term" value="F:DNA binding"/>
    <property type="evidence" value="ECO:0007669"/>
    <property type="project" value="UniProtKB-KW"/>
</dbReference>
<evidence type="ECO:0000256" key="3">
    <source>
        <dbReference type="ARBA" id="ARBA00023015"/>
    </source>
</evidence>
<evidence type="ECO:0000259" key="11">
    <source>
        <dbReference type="Pfam" id="PF12680"/>
    </source>
</evidence>
<dbReference type="InterPro" id="IPR039425">
    <property type="entry name" value="RNA_pol_sigma-70-like"/>
</dbReference>
<dbReference type="OrthoDB" id="7376212at2"/>
<dbReference type="InterPro" id="IPR013324">
    <property type="entry name" value="RNA_pol_sigma_r3/r4-like"/>
</dbReference>
<dbReference type="AlphaFoldDB" id="A0A367EUD9"/>
<dbReference type="InterPro" id="IPR013325">
    <property type="entry name" value="RNA_pol_sigma_r2"/>
</dbReference>
<dbReference type="Gene3D" id="3.10.450.50">
    <property type="match status" value="1"/>
</dbReference>
<dbReference type="InterPro" id="IPR000838">
    <property type="entry name" value="RNA_pol_sigma70_ECF_CS"/>
</dbReference>
<dbReference type="Pfam" id="PF08281">
    <property type="entry name" value="Sigma70_r4_2"/>
    <property type="match status" value="1"/>
</dbReference>
<name>A0A367EUD9_9ACTN</name>
<gene>
    <name evidence="12" type="ORF">DQ392_08385</name>
</gene>
<dbReference type="NCBIfam" id="TIGR02960">
    <property type="entry name" value="SigX5"/>
    <property type="match status" value="1"/>
</dbReference>
<dbReference type="RefSeq" id="WP_114014887.1">
    <property type="nucleotide sequence ID" value="NZ_QOIM01000026.1"/>
</dbReference>
<evidence type="ECO:0000256" key="4">
    <source>
        <dbReference type="ARBA" id="ARBA00023082"/>
    </source>
</evidence>
<dbReference type="Proteomes" id="UP000253507">
    <property type="component" value="Unassembled WGS sequence"/>
</dbReference>
<dbReference type="InterPro" id="IPR014284">
    <property type="entry name" value="RNA_pol_sigma-70_dom"/>
</dbReference>
<dbReference type="PROSITE" id="PS01063">
    <property type="entry name" value="SIGMA70_ECF"/>
    <property type="match status" value="1"/>
</dbReference>
<feature type="domain" description="RNA polymerase sigma factor 70 region 4 type 2" evidence="10">
    <location>
        <begin position="148"/>
        <end position="200"/>
    </location>
</feature>
<reference evidence="12 13" key="1">
    <citation type="submission" date="2018-06" db="EMBL/GenBank/DDBJ databases">
        <title>Streptomyces reniochalinae sp. nov. and Streptomyces diacarnus sp. nov. from marine sponges.</title>
        <authorList>
            <person name="Li L."/>
        </authorList>
    </citation>
    <scope>NUCLEOTIDE SEQUENCE [LARGE SCALE GENOMIC DNA]</scope>
    <source>
        <strain evidence="12 13">LHW50302</strain>
    </source>
</reference>
<evidence type="ECO:0000256" key="7">
    <source>
        <dbReference type="RuleBase" id="RU000716"/>
    </source>
</evidence>
<dbReference type="GO" id="GO:0006352">
    <property type="term" value="P:DNA-templated transcription initiation"/>
    <property type="evidence" value="ECO:0007669"/>
    <property type="project" value="InterPro"/>
</dbReference>
<keyword evidence="12" id="KW-0808">Transferase</keyword>
<dbReference type="PANTHER" id="PTHR43133">
    <property type="entry name" value="RNA POLYMERASE ECF-TYPE SIGMA FACTO"/>
    <property type="match status" value="1"/>
</dbReference>
<dbReference type="InterPro" id="IPR036388">
    <property type="entry name" value="WH-like_DNA-bd_sf"/>
</dbReference>
<dbReference type="Gene3D" id="1.10.1740.10">
    <property type="match status" value="1"/>
</dbReference>
<evidence type="ECO:0000256" key="5">
    <source>
        <dbReference type="ARBA" id="ARBA00023125"/>
    </source>
</evidence>
<dbReference type="SUPFAM" id="SSF88946">
    <property type="entry name" value="Sigma2 domain of RNA polymerase sigma factors"/>
    <property type="match status" value="1"/>
</dbReference>
<keyword evidence="12" id="KW-0548">Nucleotidyltransferase</keyword>
<dbReference type="Gene3D" id="1.10.10.10">
    <property type="entry name" value="Winged helix-like DNA-binding domain superfamily/Winged helix DNA-binding domain"/>
    <property type="match status" value="1"/>
</dbReference>
<evidence type="ECO:0000256" key="2">
    <source>
        <dbReference type="ARBA" id="ARBA00011344"/>
    </source>
</evidence>
<accession>A0A367EUD9</accession>
<dbReference type="CDD" id="cd06171">
    <property type="entry name" value="Sigma70_r4"/>
    <property type="match status" value="1"/>
</dbReference>
<dbReference type="InterPro" id="IPR014305">
    <property type="entry name" value="RNA_pol_sigma-G_actinobac"/>
</dbReference>
<feature type="region of interest" description="Disordered" evidence="8">
    <location>
        <begin position="91"/>
        <end position="110"/>
    </location>
</feature>
<protein>
    <recommendedName>
        <fullName evidence="7">RNA polymerase sigma factor</fullName>
    </recommendedName>
</protein>
<dbReference type="GO" id="GO:0016779">
    <property type="term" value="F:nucleotidyltransferase activity"/>
    <property type="evidence" value="ECO:0007669"/>
    <property type="project" value="UniProtKB-KW"/>
</dbReference>
<sequence length="346" mass="38225">MADSPRTADAPADRPLGSAEELLEQAKPYRTELLAHCYRMLGSVHDAEDLVQDTYLRAWRAGDRFEGRSSLRTWLYRIATNACLTAIEQRGRRPMPSGLGAPTGDPERPVTEAPEVPWLEPVPDAMFTGSSHPTDPASVVVHRSSMRLALVAALQHLPARQRAVLLLRDVLKWRAAEVAELLDTTTASVNSALQRARAHLEQAAPVEEELSEPTDPASRELLDRYAAAFERSDVTAIVDLFKEDAVWEMPPFAQWFRGRENIVRLIGAQCPIPRDAGLMLPTKANGQPAFGLYSLHEDGVYRPFHLQVLTLRDGQVAHVGAFFGDGLFPVFGLPDTVTPQEAAARR</sequence>
<dbReference type="GO" id="GO:0016987">
    <property type="term" value="F:sigma factor activity"/>
    <property type="evidence" value="ECO:0007669"/>
    <property type="project" value="UniProtKB-KW"/>
</dbReference>
<dbReference type="SUPFAM" id="SSF54427">
    <property type="entry name" value="NTF2-like"/>
    <property type="match status" value="1"/>
</dbReference>
<proteinExistence type="inferred from homology"/>
<keyword evidence="4 7" id="KW-0731">Sigma factor</keyword>
<dbReference type="NCBIfam" id="TIGR02937">
    <property type="entry name" value="sigma70-ECF"/>
    <property type="match status" value="1"/>
</dbReference>
<dbReference type="NCBIfam" id="NF006089">
    <property type="entry name" value="PRK08241.1"/>
    <property type="match status" value="1"/>
</dbReference>
<comment type="subunit">
    <text evidence="2">Interacts transiently with the RNA polymerase catalytic core formed by RpoA, RpoB, RpoC and RpoZ (2 alpha, 1 beta, 1 beta' and 1 omega subunit) to form the RNA polymerase holoenzyme that can initiate transcription.</text>
</comment>
<dbReference type="InterPro" id="IPR007627">
    <property type="entry name" value="RNA_pol_sigma70_r2"/>
</dbReference>
<feature type="domain" description="SnoaL-like" evidence="11">
    <location>
        <begin position="223"/>
        <end position="270"/>
    </location>
</feature>
<dbReference type="Pfam" id="PF04542">
    <property type="entry name" value="Sigma70_r2"/>
    <property type="match status" value="1"/>
</dbReference>
<comment type="caution">
    <text evidence="12">The sequence shown here is derived from an EMBL/GenBank/DDBJ whole genome shotgun (WGS) entry which is preliminary data.</text>
</comment>
<keyword evidence="3 7" id="KW-0805">Transcription regulation</keyword>
<dbReference type="InterPro" id="IPR013249">
    <property type="entry name" value="RNA_pol_sigma70_r4_t2"/>
</dbReference>
<comment type="similarity">
    <text evidence="1 7">Belongs to the sigma-70 factor family. ECF subfamily.</text>
</comment>
<keyword evidence="13" id="KW-1185">Reference proteome</keyword>
<feature type="domain" description="RNA polymerase sigma-70 region 2" evidence="9">
    <location>
        <begin position="28"/>
        <end position="93"/>
    </location>
</feature>
<dbReference type="InterPro" id="IPR032710">
    <property type="entry name" value="NTF2-like_dom_sf"/>
</dbReference>
<dbReference type="GO" id="GO:0006950">
    <property type="term" value="P:response to stress"/>
    <property type="evidence" value="ECO:0007669"/>
    <property type="project" value="UniProtKB-ARBA"/>
</dbReference>
<evidence type="ECO:0000256" key="6">
    <source>
        <dbReference type="ARBA" id="ARBA00023163"/>
    </source>
</evidence>
<evidence type="ECO:0000256" key="8">
    <source>
        <dbReference type="SAM" id="MobiDB-lite"/>
    </source>
</evidence>
<organism evidence="12 13">
    <name type="scientific">Streptomyces reniochalinae</name>
    <dbReference type="NCBI Taxonomy" id="2250578"/>
    <lineage>
        <taxon>Bacteria</taxon>
        <taxon>Bacillati</taxon>
        <taxon>Actinomycetota</taxon>
        <taxon>Actinomycetes</taxon>
        <taxon>Kitasatosporales</taxon>
        <taxon>Streptomycetaceae</taxon>
        <taxon>Streptomyces</taxon>
    </lineage>
</organism>
<evidence type="ECO:0000313" key="13">
    <source>
        <dbReference type="Proteomes" id="UP000253507"/>
    </source>
</evidence>
<dbReference type="SUPFAM" id="SSF88659">
    <property type="entry name" value="Sigma3 and sigma4 domains of RNA polymerase sigma factors"/>
    <property type="match status" value="1"/>
</dbReference>
<evidence type="ECO:0000256" key="1">
    <source>
        <dbReference type="ARBA" id="ARBA00010641"/>
    </source>
</evidence>
<dbReference type="EMBL" id="QOIM01000026">
    <property type="protein sequence ID" value="RCG21718.1"/>
    <property type="molecule type" value="Genomic_DNA"/>
</dbReference>
<evidence type="ECO:0000313" key="12">
    <source>
        <dbReference type="EMBL" id="RCG21718.1"/>
    </source>
</evidence>
<keyword evidence="6 7" id="KW-0804">Transcription</keyword>
<evidence type="ECO:0000259" key="10">
    <source>
        <dbReference type="Pfam" id="PF08281"/>
    </source>
</evidence>
<dbReference type="Pfam" id="PF12680">
    <property type="entry name" value="SnoaL_2"/>
    <property type="match status" value="1"/>
</dbReference>
<dbReference type="InterPro" id="IPR037401">
    <property type="entry name" value="SnoaL-like"/>
</dbReference>